<dbReference type="InterPro" id="IPR027417">
    <property type="entry name" value="P-loop_NTPase"/>
</dbReference>
<dbReference type="EMBL" id="DAKRPA010000024">
    <property type="protein sequence ID" value="DBA03052.1"/>
    <property type="molecule type" value="Genomic_DNA"/>
</dbReference>
<organism evidence="1 2">
    <name type="scientific">Lagenidium giganteum</name>
    <dbReference type="NCBI Taxonomy" id="4803"/>
    <lineage>
        <taxon>Eukaryota</taxon>
        <taxon>Sar</taxon>
        <taxon>Stramenopiles</taxon>
        <taxon>Oomycota</taxon>
        <taxon>Peronosporomycetes</taxon>
        <taxon>Pythiales</taxon>
        <taxon>Pythiaceae</taxon>
    </lineage>
</organism>
<sequence length="69" mass="7951">MDQVLHFERIMLLDGGRVVEIGGVEELLSNPDRTFFEMLETAPLKTSGTLRRICEPRVEWYVDAKITLD</sequence>
<gene>
    <name evidence="1" type="ORF">N0F65_003240</name>
</gene>
<comment type="caution">
    <text evidence="1">The sequence shown here is derived from an EMBL/GenBank/DDBJ whole genome shotgun (WGS) entry which is preliminary data.</text>
</comment>
<reference evidence="1" key="2">
    <citation type="journal article" date="2023" name="Microbiol Resour">
        <title>Decontamination and Annotation of the Draft Genome Sequence of the Oomycete Lagenidium giganteum ARSEF 373.</title>
        <authorList>
            <person name="Morgan W.R."/>
            <person name="Tartar A."/>
        </authorList>
    </citation>
    <scope>NUCLEOTIDE SEQUENCE</scope>
    <source>
        <strain evidence="1">ARSEF 373</strain>
    </source>
</reference>
<keyword evidence="2" id="KW-1185">Reference proteome</keyword>
<protein>
    <recommendedName>
        <fullName evidence="3">ABC transporter ATP-binding protein</fullName>
    </recommendedName>
</protein>
<dbReference type="Proteomes" id="UP001146120">
    <property type="component" value="Unassembled WGS sequence"/>
</dbReference>
<dbReference type="Gene3D" id="3.40.50.300">
    <property type="entry name" value="P-loop containing nucleotide triphosphate hydrolases"/>
    <property type="match status" value="1"/>
</dbReference>
<dbReference type="AlphaFoldDB" id="A0AAV2Z8J0"/>
<name>A0AAV2Z8J0_9STRA</name>
<proteinExistence type="predicted"/>
<evidence type="ECO:0000313" key="2">
    <source>
        <dbReference type="Proteomes" id="UP001146120"/>
    </source>
</evidence>
<evidence type="ECO:0008006" key="3">
    <source>
        <dbReference type="Google" id="ProtNLM"/>
    </source>
</evidence>
<evidence type="ECO:0000313" key="1">
    <source>
        <dbReference type="EMBL" id="DBA03052.1"/>
    </source>
</evidence>
<accession>A0AAV2Z8J0</accession>
<reference evidence="1" key="1">
    <citation type="submission" date="2022-11" db="EMBL/GenBank/DDBJ databases">
        <authorList>
            <person name="Morgan W.R."/>
            <person name="Tartar A."/>
        </authorList>
    </citation>
    <scope>NUCLEOTIDE SEQUENCE</scope>
    <source>
        <strain evidence="1">ARSEF 373</strain>
    </source>
</reference>